<evidence type="ECO:0000259" key="1">
    <source>
        <dbReference type="Pfam" id="PF07883"/>
    </source>
</evidence>
<dbReference type="InterPro" id="IPR011051">
    <property type="entry name" value="RmlC_Cupin_sf"/>
</dbReference>
<organism evidence="2 3">
    <name type="scientific">Sinanaerobacter chloroacetimidivorans</name>
    <dbReference type="NCBI Taxonomy" id="2818044"/>
    <lineage>
        <taxon>Bacteria</taxon>
        <taxon>Bacillati</taxon>
        <taxon>Bacillota</taxon>
        <taxon>Clostridia</taxon>
        <taxon>Peptostreptococcales</taxon>
        <taxon>Anaerovoracaceae</taxon>
        <taxon>Sinanaerobacter</taxon>
    </lineage>
</organism>
<accession>A0A8J8B3J3</accession>
<evidence type="ECO:0000313" key="3">
    <source>
        <dbReference type="Proteomes" id="UP000675664"/>
    </source>
</evidence>
<name>A0A8J8B3J3_9FIRM</name>
<dbReference type="Proteomes" id="UP000675664">
    <property type="component" value="Unassembled WGS sequence"/>
</dbReference>
<dbReference type="Gene3D" id="2.60.120.10">
    <property type="entry name" value="Jelly Rolls"/>
    <property type="match status" value="1"/>
</dbReference>
<reference evidence="2" key="2">
    <citation type="submission" date="2021-04" db="EMBL/GenBank/DDBJ databases">
        <authorList>
            <person name="Liu J."/>
        </authorList>
    </citation>
    <scope>NUCLEOTIDE SEQUENCE</scope>
    <source>
        <strain evidence="2">BAD-6</strain>
    </source>
</reference>
<dbReference type="Pfam" id="PF07883">
    <property type="entry name" value="Cupin_2"/>
    <property type="match status" value="1"/>
</dbReference>
<proteinExistence type="predicted"/>
<dbReference type="AlphaFoldDB" id="A0A8J8B3J3"/>
<evidence type="ECO:0000313" key="2">
    <source>
        <dbReference type="EMBL" id="MBR0599846.1"/>
    </source>
</evidence>
<keyword evidence="3" id="KW-1185">Reference proteome</keyword>
<dbReference type="RefSeq" id="WP_227019978.1">
    <property type="nucleotide sequence ID" value="NZ_JAGSND010000017.1"/>
</dbReference>
<feature type="domain" description="Cupin type-2" evidence="1">
    <location>
        <begin position="43"/>
        <end position="110"/>
    </location>
</feature>
<dbReference type="EMBL" id="JAGSND010000017">
    <property type="protein sequence ID" value="MBR0599846.1"/>
    <property type="molecule type" value="Genomic_DNA"/>
</dbReference>
<protein>
    <submittedName>
        <fullName evidence="2">Cupin domain-containing protein</fullName>
    </submittedName>
</protein>
<dbReference type="CDD" id="cd20299">
    <property type="entry name" value="cupin_YP766765-like"/>
    <property type="match status" value="1"/>
</dbReference>
<dbReference type="InterPro" id="IPR013096">
    <property type="entry name" value="Cupin_2"/>
</dbReference>
<gene>
    <name evidence="2" type="ORF">KCX82_18335</name>
</gene>
<dbReference type="InterPro" id="IPR014710">
    <property type="entry name" value="RmlC-like_jellyroll"/>
</dbReference>
<dbReference type="SUPFAM" id="SSF51182">
    <property type="entry name" value="RmlC-like cupins"/>
    <property type="match status" value="1"/>
</dbReference>
<reference evidence="2" key="1">
    <citation type="submission" date="2021-04" db="EMBL/GenBank/DDBJ databases">
        <title>Sinoanaerobacter chloroacetimidivorans sp. nov., an obligate anaerobic bacterium isolated from anaerobic sludge.</title>
        <authorList>
            <person name="Bao Y."/>
        </authorList>
    </citation>
    <scope>NUCLEOTIDE SEQUENCE</scope>
    <source>
        <strain evidence="2">BAD-6</strain>
    </source>
</reference>
<sequence length="114" mass="12861">MKKVELKDVAPYNAPLHFDMKAMRLQGKDETGVTKFWMGMSYFLPGGGAEWAYEDNSPTEKVYFVLDGEITVKSKTEEFILKKGDSIFIEPNEGRSMINNTNQVAAVLVVISYN</sequence>
<comment type="caution">
    <text evidence="2">The sequence shown here is derived from an EMBL/GenBank/DDBJ whole genome shotgun (WGS) entry which is preliminary data.</text>
</comment>